<keyword evidence="2" id="KW-0732">Signal</keyword>
<reference evidence="3 4" key="1">
    <citation type="journal article" date="2020" name="ISME J.">
        <title>Uncovering the hidden diversity of litter-decomposition mechanisms in mushroom-forming fungi.</title>
        <authorList>
            <person name="Floudas D."/>
            <person name="Bentzer J."/>
            <person name="Ahren D."/>
            <person name="Johansson T."/>
            <person name="Persson P."/>
            <person name="Tunlid A."/>
        </authorList>
    </citation>
    <scope>NUCLEOTIDE SEQUENCE [LARGE SCALE GENOMIC DNA]</scope>
    <source>
        <strain evidence="3 4">CBS 175.51</strain>
    </source>
</reference>
<evidence type="ECO:0000256" key="2">
    <source>
        <dbReference type="SAM" id="SignalP"/>
    </source>
</evidence>
<proteinExistence type="predicted"/>
<accession>A0A8H5BIU9</accession>
<feature type="compositionally biased region" description="Pro residues" evidence="1">
    <location>
        <begin position="57"/>
        <end position="82"/>
    </location>
</feature>
<sequence length="139" mass="15326">MVHFSTAAITVTLYLVSALAAPIAQPAGELEDIHARSPLFRQKLSAGLKAVKGVFKKPPPPKFPPPRPVDPANPPVPEPLPTGPGSELYGIEHPAPPYTPKPANGERRYSVSEPLYAVRQRREEMYRRALIERVLDEMD</sequence>
<keyword evidence="4" id="KW-1185">Reference proteome</keyword>
<gene>
    <name evidence="3" type="ORF">D9611_008273</name>
</gene>
<feature type="signal peptide" evidence="2">
    <location>
        <begin position="1"/>
        <end position="20"/>
    </location>
</feature>
<organism evidence="3 4">
    <name type="scientific">Ephemerocybe angulata</name>
    <dbReference type="NCBI Taxonomy" id="980116"/>
    <lineage>
        <taxon>Eukaryota</taxon>
        <taxon>Fungi</taxon>
        <taxon>Dikarya</taxon>
        <taxon>Basidiomycota</taxon>
        <taxon>Agaricomycotina</taxon>
        <taxon>Agaricomycetes</taxon>
        <taxon>Agaricomycetidae</taxon>
        <taxon>Agaricales</taxon>
        <taxon>Agaricineae</taxon>
        <taxon>Psathyrellaceae</taxon>
        <taxon>Ephemerocybe</taxon>
    </lineage>
</organism>
<protein>
    <submittedName>
        <fullName evidence="3">Uncharacterized protein</fullName>
    </submittedName>
</protein>
<dbReference type="Proteomes" id="UP000541558">
    <property type="component" value="Unassembled WGS sequence"/>
</dbReference>
<name>A0A8H5BIU9_9AGAR</name>
<feature type="region of interest" description="Disordered" evidence="1">
    <location>
        <begin position="53"/>
        <end position="107"/>
    </location>
</feature>
<evidence type="ECO:0000313" key="3">
    <source>
        <dbReference type="EMBL" id="KAF5323883.1"/>
    </source>
</evidence>
<evidence type="ECO:0000313" key="4">
    <source>
        <dbReference type="Proteomes" id="UP000541558"/>
    </source>
</evidence>
<evidence type="ECO:0000256" key="1">
    <source>
        <dbReference type="SAM" id="MobiDB-lite"/>
    </source>
</evidence>
<comment type="caution">
    <text evidence="3">The sequence shown here is derived from an EMBL/GenBank/DDBJ whole genome shotgun (WGS) entry which is preliminary data.</text>
</comment>
<feature type="chain" id="PRO_5034426085" evidence="2">
    <location>
        <begin position="21"/>
        <end position="139"/>
    </location>
</feature>
<dbReference type="AlphaFoldDB" id="A0A8H5BIU9"/>
<dbReference type="EMBL" id="JAACJK010000165">
    <property type="protein sequence ID" value="KAF5323883.1"/>
    <property type="molecule type" value="Genomic_DNA"/>
</dbReference>